<keyword evidence="2" id="KW-1185">Reference proteome</keyword>
<reference evidence="1 2" key="1">
    <citation type="submission" date="2015-09" db="EMBL/GenBank/DDBJ databases">
        <title>Draft genome of the parasitic nematode Teladorsagia circumcincta isolate WARC Sus (inbred).</title>
        <authorList>
            <person name="Mitreva M."/>
        </authorList>
    </citation>
    <scope>NUCLEOTIDE SEQUENCE [LARGE SCALE GENOMIC DNA]</scope>
    <source>
        <strain evidence="1 2">S</strain>
    </source>
</reference>
<protein>
    <submittedName>
        <fullName evidence="1">Uncharacterized protein</fullName>
    </submittedName>
</protein>
<dbReference type="EMBL" id="KZ347617">
    <property type="protein sequence ID" value="PIO67405.1"/>
    <property type="molecule type" value="Genomic_DNA"/>
</dbReference>
<gene>
    <name evidence="1" type="ORF">TELCIR_10845</name>
</gene>
<dbReference type="AlphaFoldDB" id="A0A2G9UB13"/>
<evidence type="ECO:0000313" key="1">
    <source>
        <dbReference type="EMBL" id="PIO67405.1"/>
    </source>
</evidence>
<sequence length="121" mass="13110">MQWHSLTYFAFWSLRNIICVRTEDIFLNATISALHSSISEDISRKSSAYHLAVKDVSSAALTSLTGHGGGATHGAVTDSTKLPSTVHNDVKNITTNSTLDGISNTTLDEKDGKRENVSLFL</sequence>
<accession>A0A2G9UB13</accession>
<organism evidence="1 2">
    <name type="scientific">Teladorsagia circumcincta</name>
    <name type="common">Brown stomach worm</name>
    <name type="synonym">Ostertagia circumcincta</name>
    <dbReference type="NCBI Taxonomy" id="45464"/>
    <lineage>
        <taxon>Eukaryota</taxon>
        <taxon>Metazoa</taxon>
        <taxon>Ecdysozoa</taxon>
        <taxon>Nematoda</taxon>
        <taxon>Chromadorea</taxon>
        <taxon>Rhabditida</taxon>
        <taxon>Rhabditina</taxon>
        <taxon>Rhabditomorpha</taxon>
        <taxon>Strongyloidea</taxon>
        <taxon>Trichostrongylidae</taxon>
        <taxon>Teladorsagia</taxon>
    </lineage>
</organism>
<dbReference type="Proteomes" id="UP000230423">
    <property type="component" value="Unassembled WGS sequence"/>
</dbReference>
<name>A0A2G9UB13_TELCI</name>
<proteinExistence type="predicted"/>
<evidence type="ECO:0000313" key="2">
    <source>
        <dbReference type="Proteomes" id="UP000230423"/>
    </source>
</evidence>